<keyword evidence="7 8" id="KW-0012">Acyltransferase</keyword>
<organism evidence="10 11">
    <name type="scientific">Lawsonella clevelandensis</name>
    <dbReference type="NCBI Taxonomy" id="1528099"/>
    <lineage>
        <taxon>Bacteria</taxon>
        <taxon>Bacillati</taxon>
        <taxon>Actinomycetota</taxon>
        <taxon>Actinomycetes</taxon>
        <taxon>Mycobacteriales</taxon>
        <taxon>Lawsonellaceae</taxon>
        <taxon>Lawsonella</taxon>
    </lineage>
</organism>
<name>A0A5E3ZVK3_9ACTN</name>
<dbReference type="SUPFAM" id="SSF56317">
    <property type="entry name" value="Carbon-nitrogen hydrolase"/>
    <property type="match status" value="1"/>
</dbReference>
<dbReference type="InterPro" id="IPR004563">
    <property type="entry name" value="Apolipo_AcylTrfase"/>
</dbReference>
<dbReference type="InterPro" id="IPR045378">
    <property type="entry name" value="LNT_N"/>
</dbReference>
<evidence type="ECO:0000313" key="10">
    <source>
        <dbReference type="EMBL" id="VHN99425.1"/>
    </source>
</evidence>
<dbReference type="GO" id="GO:0016410">
    <property type="term" value="F:N-acyltransferase activity"/>
    <property type="evidence" value="ECO:0007669"/>
    <property type="project" value="UniProtKB-UniRule"/>
</dbReference>
<comment type="subcellular location">
    <subcellularLocation>
        <location evidence="1 8">Cell membrane</location>
        <topology evidence="1 8">Multi-pass membrane protein</topology>
    </subcellularLocation>
</comment>
<accession>A0A5E3ZVK3</accession>
<evidence type="ECO:0000256" key="5">
    <source>
        <dbReference type="ARBA" id="ARBA00022989"/>
    </source>
</evidence>
<dbReference type="Gene3D" id="3.60.110.10">
    <property type="entry name" value="Carbon-nitrogen hydrolase"/>
    <property type="match status" value="1"/>
</dbReference>
<evidence type="ECO:0000256" key="2">
    <source>
        <dbReference type="ARBA" id="ARBA00022475"/>
    </source>
</evidence>
<dbReference type="UniPathway" id="UPA00666"/>
<evidence type="ECO:0000256" key="6">
    <source>
        <dbReference type="ARBA" id="ARBA00023136"/>
    </source>
</evidence>
<dbReference type="CDD" id="cd07571">
    <property type="entry name" value="ALP_N-acyl_transferase"/>
    <property type="match status" value="1"/>
</dbReference>
<feature type="transmembrane region" description="Helical" evidence="8">
    <location>
        <begin position="67"/>
        <end position="87"/>
    </location>
</feature>
<dbReference type="NCBIfam" id="TIGR00546">
    <property type="entry name" value="lnt"/>
    <property type="match status" value="1"/>
</dbReference>
<dbReference type="GO" id="GO:0005886">
    <property type="term" value="C:plasma membrane"/>
    <property type="evidence" value="ECO:0007669"/>
    <property type="project" value="UniProtKB-SubCell"/>
</dbReference>
<keyword evidence="10" id="KW-0449">Lipoprotein</keyword>
<feature type="transmembrane region" description="Helical" evidence="8">
    <location>
        <begin position="230"/>
        <end position="251"/>
    </location>
</feature>
<dbReference type="PANTHER" id="PTHR38686:SF1">
    <property type="entry name" value="APOLIPOPROTEIN N-ACYLTRANSFERASE"/>
    <property type="match status" value="1"/>
</dbReference>
<dbReference type="InterPro" id="IPR036526">
    <property type="entry name" value="C-N_Hydrolase_sf"/>
</dbReference>
<feature type="transmembrane region" description="Helical" evidence="8">
    <location>
        <begin position="42"/>
        <end position="60"/>
    </location>
</feature>
<keyword evidence="5 8" id="KW-1133">Transmembrane helix</keyword>
<reference evidence="10 11" key="1">
    <citation type="submission" date="2019-04" db="EMBL/GenBank/DDBJ databases">
        <authorList>
            <person name="Seth-Smith MB H."/>
            <person name="Seth-Smith H."/>
        </authorList>
    </citation>
    <scope>NUCLEOTIDE SEQUENCE [LARGE SCALE GENOMIC DNA]</scope>
    <source>
        <strain evidence="10">USB-603019</strain>
    </source>
</reference>
<keyword evidence="3 8" id="KW-0808">Transferase</keyword>
<dbReference type="Proteomes" id="UP000324288">
    <property type="component" value="Chromosome"/>
</dbReference>
<evidence type="ECO:0000256" key="8">
    <source>
        <dbReference type="HAMAP-Rule" id="MF_01148"/>
    </source>
</evidence>
<dbReference type="Pfam" id="PF00795">
    <property type="entry name" value="CN_hydrolase"/>
    <property type="match status" value="1"/>
</dbReference>
<comment type="pathway">
    <text evidence="8">Protein modification; lipoprotein biosynthesis (N-acyl transfer).</text>
</comment>
<evidence type="ECO:0000256" key="1">
    <source>
        <dbReference type="ARBA" id="ARBA00004651"/>
    </source>
</evidence>
<dbReference type="AlphaFoldDB" id="A0A5E3ZVK3"/>
<feature type="domain" description="CN hydrolase" evidence="9">
    <location>
        <begin position="270"/>
        <end position="518"/>
    </location>
</feature>
<feature type="transmembrane region" description="Helical" evidence="8">
    <location>
        <begin position="179"/>
        <end position="203"/>
    </location>
</feature>
<keyword evidence="2 8" id="KW-1003">Cell membrane</keyword>
<feature type="transmembrane region" description="Helical" evidence="8">
    <location>
        <begin position="99"/>
        <end position="117"/>
    </location>
</feature>
<dbReference type="Pfam" id="PF20154">
    <property type="entry name" value="LNT_N"/>
    <property type="match status" value="1"/>
</dbReference>
<protein>
    <recommendedName>
        <fullName evidence="8">Apolipoprotein N-acyltransferase</fullName>
        <shortName evidence="8">ALP N-acyltransferase</shortName>
        <ecNumber evidence="8">2.3.1.269</ecNumber>
    </recommendedName>
</protein>
<gene>
    <name evidence="8 10" type="primary">lnt</name>
    <name evidence="10" type="ORF">LC603019_00015</name>
</gene>
<keyword evidence="11" id="KW-1185">Reference proteome</keyword>
<proteinExistence type="inferred from homology"/>
<dbReference type="PROSITE" id="PS50263">
    <property type="entry name" value="CN_HYDROLASE"/>
    <property type="match status" value="1"/>
</dbReference>
<keyword evidence="4 8" id="KW-0812">Transmembrane</keyword>
<dbReference type="HAMAP" id="MF_01148">
    <property type="entry name" value="Lnt"/>
    <property type="match status" value="1"/>
</dbReference>
<feature type="transmembrane region" description="Helical" evidence="8">
    <location>
        <begin position="124"/>
        <end position="141"/>
    </location>
</feature>
<dbReference type="InterPro" id="IPR003010">
    <property type="entry name" value="C-N_Hydrolase"/>
</dbReference>
<keyword evidence="6 8" id="KW-0472">Membrane</keyword>
<comment type="function">
    <text evidence="8">Catalyzes the phospholipid dependent N-acylation of the N-terminal cysteine of apolipoprotein, the last step in lipoprotein maturation.</text>
</comment>
<sequence>MMPTPSPRSLISSTVRLSGPMIIVPAVGGCASYFSFAPYNLWPLGIIGSALLFVSLGLLVATPRRNLYWCAAEAGFVWALALYLPLFQWVQAFVEEPPWIALCIILALYVVVITVPITHFMRLWGVLSLRTAAASALWWTAVEAVRARFPFGGFSWGTPAYGQSTSPLVSAAPWGSTSAVTFLVLMWAYTILIGATGALFLAYGAVRSRRRTGENAVAAWWHSRQHPRKVLQPAVSVLLIALSLTAGSMIYDSSQRAHAEPTGTRRIAFIQGDVSTSGLTFNAIRMEVLENHAQATFRLADAVRMGEQPQPDIVVWPENSADIDPLGNPDASALITSAARAIRAPILVGAVLGRESHNPELNAILLWTSDGYQGIRHVKRHIQPFGEYLPLRGLIEKISPYAVWAGNFQAGKGTGVMPVDGTRAGVATCFEIIFGDSGRQALRYGADWLAVPTNNATFGYSHETYQQLGISQFRARELHRWVVVAATSGASAFISPDGAIMDETSLYEQDFAVRTVSLYETRTAATRIQPWLDRVLCVLAVLVCGGSIIAWRKRRITL</sequence>
<evidence type="ECO:0000256" key="3">
    <source>
        <dbReference type="ARBA" id="ARBA00022679"/>
    </source>
</evidence>
<evidence type="ECO:0000313" key="11">
    <source>
        <dbReference type="Proteomes" id="UP000324288"/>
    </source>
</evidence>
<comment type="similarity">
    <text evidence="8">Belongs to the CN hydrolase family. Apolipoprotein N-acyltransferase subfamily.</text>
</comment>
<dbReference type="EMBL" id="LR584267">
    <property type="protein sequence ID" value="VHN99425.1"/>
    <property type="molecule type" value="Genomic_DNA"/>
</dbReference>
<evidence type="ECO:0000256" key="4">
    <source>
        <dbReference type="ARBA" id="ARBA00022692"/>
    </source>
</evidence>
<evidence type="ECO:0000256" key="7">
    <source>
        <dbReference type="ARBA" id="ARBA00023315"/>
    </source>
</evidence>
<dbReference type="PANTHER" id="PTHR38686">
    <property type="entry name" value="APOLIPOPROTEIN N-ACYLTRANSFERASE"/>
    <property type="match status" value="1"/>
</dbReference>
<evidence type="ECO:0000259" key="9">
    <source>
        <dbReference type="PROSITE" id="PS50263"/>
    </source>
</evidence>
<dbReference type="GO" id="GO:0042158">
    <property type="term" value="P:lipoprotein biosynthetic process"/>
    <property type="evidence" value="ECO:0007669"/>
    <property type="project" value="UniProtKB-UniRule"/>
</dbReference>
<dbReference type="EC" id="2.3.1.269" evidence="8"/>
<comment type="catalytic activity">
    <reaction evidence="8">
        <text>N-terminal S-1,2-diacyl-sn-glyceryl-L-cysteinyl-[lipoprotein] + a glycerophospholipid = N-acyl-S-1,2-diacyl-sn-glyceryl-L-cysteinyl-[lipoprotein] + a 2-acyl-sn-glycero-3-phospholipid + H(+)</text>
        <dbReference type="Rhea" id="RHEA:48228"/>
        <dbReference type="Rhea" id="RHEA-COMP:14681"/>
        <dbReference type="Rhea" id="RHEA-COMP:14684"/>
        <dbReference type="ChEBI" id="CHEBI:15378"/>
        <dbReference type="ChEBI" id="CHEBI:136912"/>
        <dbReference type="ChEBI" id="CHEBI:140656"/>
        <dbReference type="ChEBI" id="CHEBI:140657"/>
        <dbReference type="ChEBI" id="CHEBI:140660"/>
        <dbReference type="EC" id="2.3.1.269"/>
    </reaction>
</comment>